<evidence type="ECO:0008006" key="4">
    <source>
        <dbReference type="Google" id="ProtNLM"/>
    </source>
</evidence>
<keyword evidence="3" id="KW-1185">Reference proteome</keyword>
<dbReference type="EMBL" id="CP093346">
    <property type="protein sequence ID" value="WOG96651.1"/>
    <property type="molecule type" value="Genomic_DNA"/>
</dbReference>
<sequence length="200" mass="22821">MASHTAIQNDNSAAADANTTALVPFEPMLSDPDAPISATPVSFVLPEHAAANSASSSSNKRRKRREISELMQQQMAIELETEQQKRPKLRTMLAELFRFNFVLPKDYVPVMDDEITKLVSLGHENWLPLAERLTGWTKEVRVRTSGIHDTFYYHGDKKYRTFRDVKRYIYLGYPPCSENGDDPLERLALNQPDPRQEKSP</sequence>
<proteinExistence type="predicted"/>
<accession>A0AAF0WXC7</accession>
<evidence type="ECO:0000313" key="2">
    <source>
        <dbReference type="EMBL" id="WOG96651.1"/>
    </source>
</evidence>
<evidence type="ECO:0000256" key="1">
    <source>
        <dbReference type="SAM" id="MobiDB-lite"/>
    </source>
</evidence>
<protein>
    <recommendedName>
        <fullName evidence="4">MBD domain-containing protein</fullName>
    </recommendedName>
</protein>
<gene>
    <name evidence="2" type="ORF">DCAR_0415987</name>
</gene>
<organism evidence="2 3">
    <name type="scientific">Daucus carota subsp. sativus</name>
    <name type="common">Carrot</name>
    <dbReference type="NCBI Taxonomy" id="79200"/>
    <lineage>
        <taxon>Eukaryota</taxon>
        <taxon>Viridiplantae</taxon>
        <taxon>Streptophyta</taxon>
        <taxon>Embryophyta</taxon>
        <taxon>Tracheophyta</taxon>
        <taxon>Spermatophyta</taxon>
        <taxon>Magnoliopsida</taxon>
        <taxon>eudicotyledons</taxon>
        <taxon>Gunneridae</taxon>
        <taxon>Pentapetalae</taxon>
        <taxon>asterids</taxon>
        <taxon>campanulids</taxon>
        <taxon>Apiales</taxon>
        <taxon>Apiaceae</taxon>
        <taxon>Apioideae</taxon>
        <taxon>Scandiceae</taxon>
        <taxon>Daucinae</taxon>
        <taxon>Daucus</taxon>
        <taxon>Daucus sect. Daucus</taxon>
    </lineage>
</organism>
<dbReference type="Proteomes" id="UP000077755">
    <property type="component" value="Chromosome 4"/>
</dbReference>
<reference evidence="2" key="1">
    <citation type="journal article" date="2016" name="Nat. Genet.">
        <title>A high-quality carrot genome assembly provides new insights into carotenoid accumulation and asterid genome evolution.</title>
        <authorList>
            <person name="Iorizzo M."/>
            <person name="Ellison S."/>
            <person name="Senalik D."/>
            <person name="Zeng P."/>
            <person name="Satapoomin P."/>
            <person name="Huang J."/>
            <person name="Bowman M."/>
            <person name="Iovene M."/>
            <person name="Sanseverino W."/>
            <person name="Cavagnaro P."/>
            <person name="Yildiz M."/>
            <person name="Macko-Podgorni A."/>
            <person name="Moranska E."/>
            <person name="Grzebelus E."/>
            <person name="Grzebelus D."/>
            <person name="Ashrafi H."/>
            <person name="Zheng Z."/>
            <person name="Cheng S."/>
            <person name="Spooner D."/>
            <person name="Van Deynze A."/>
            <person name="Simon P."/>
        </authorList>
    </citation>
    <scope>NUCLEOTIDE SEQUENCE</scope>
    <source>
        <tissue evidence="2">Leaf</tissue>
    </source>
</reference>
<dbReference type="AlphaFoldDB" id="A0AAF0WXC7"/>
<reference evidence="2" key="2">
    <citation type="submission" date="2022-03" db="EMBL/GenBank/DDBJ databases">
        <title>Draft title - Genomic analysis of global carrot germplasm unveils the trajectory of domestication and the origin of high carotenoid orange carrot.</title>
        <authorList>
            <person name="Iorizzo M."/>
            <person name="Ellison S."/>
            <person name="Senalik D."/>
            <person name="Macko-Podgorni A."/>
            <person name="Grzebelus D."/>
            <person name="Bostan H."/>
            <person name="Rolling W."/>
            <person name="Curaba J."/>
            <person name="Simon P."/>
        </authorList>
    </citation>
    <scope>NUCLEOTIDE SEQUENCE</scope>
    <source>
        <tissue evidence="2">Leaf</tissue>
    </source>
</reference>
<feature type="region of interest" description="Disordered" evidence="1">
    <location>
        <begin position="179"/>
        <end position="200"/>
    </location>
</feature>
<dbReference type="KEGG" id="dcr:108216953"/>
<evidence type="ECO:0000313" key="3">
    <source>
        <dbReference type="Proteomes" id="UP000077755"/>
    </source>
</evidence>
<name>A0AAF0WXC7_DAUCS</name>